<comment type="caution">
    <text evidence="9">The sequence shown here is derived from an EMBL/GenBank/DDBJ whole genome shotgun (WGS) entry which is preliminary data.</text>
</comment>
<evidence type="ECO:0000313" key="9">
    <source>
        <dbReference type="EMBL" id="KAK6915183.1"/>
    </source>
</evidence>
<dbReference type="FunFam" id="2.40.70.10:FF:000028">
    <property type="entry name" value="Eukaryotic aspartyl protease family protein"/>
    <property type="match status" value="1"/>
</dbReference>
<keyword evidence="9" id="KW-0858">Xylan degradation</keyword>
<dbReference type="InterPro" id="IPR032861">
    <property type="entry name" value="TAXi_N"/>
</dbReference>
<keyword evidence="7" id="KW-1133">Transmembrane helix</keyword>
<evidence type="ECO:0000256" key="2">
    <source>
        <dbReference type="ARBA" id="ARBA00022670"/>
    </source>
</evidence>
<dbReference type="Pfam" id="PF14543">
    <property type="entry name" value="TAXi_N"/>
    <property type="match status" value="1"/>
</dbReference>
<keyword evidence="10" id="KW-1185">Reference proteome</keyword>
<dbReference type="PANTHER" id="PTHR13683">
    <property type="entry name" value="ASPARTYL PROTEASES"/>
    <property type="match status" value="1"/>
</dbReference>
<feature type="active site" evidence="6">
    <location>
        <position position="314"/>
    </location>
</feature>
<evidence type="ECO:0000256" key="5">
    <source>
        <dbReference type="ARBA" id="ARBA00023180"/>
    </source>
</evidence>
<comment type="similarity">
    <text evidence="1">Belongs to the peptidase A1 family.</text>
</comment>
<keyword evidence="7" id="KW-0472">Membrane</keyword>
<organism evidence="9 10">
    <name type="scientific">Dillenia turbinata</name>
    <dbReference type="NCBI Taxonomy" id="194707"/>
    <lineage>
        <taxon>Eukaryota</taxon>
        <taxon>Viridiplantae</taxon>
        <taxon>Streptophyta</taxon>
        <taxon>Embryophyta</taxon>
        <taxon>Tracheophyta</taxon>
        <taxon>Spermatophyta</taxon>
        <taxon>Magnoliopsida</taxon>
        <taxon>eudicotyledons</taxon>
        <taxon>Gunneridae</taxon>
        <taxon>Pentapetalae</taxon>
        <taxon>Dilleniales</taxon>
        <taxon>Dilleniaceae</taxon>
        <taxon>Dillenia</taxon>
    </lineage>
</organism>
<dbReference type="InterPro" id="IPR033121">
    <property type="entry name" value="PEPTIDASE_A1"/>
</dbReference>
<dbReference type="GO" id="GO:0006508">
    <property type="term" value="P:proteolysis"/>
    <property type="evidence" value="ECO:0007669"/>
    <property type="project" value="UniProtKB-KW"/>
</dbReference>
<keyword evidence="7" id="KW-0812">Transmembrane</keyword>
<proteinExistence type="inferred from homology"/>
<evidence type="ECO:0000256" key="6">
    <source>
        <dbReference type="PIRSR" id="PIRSR601461-1"/>
    </source>
</evidence>
<dbReference type="Proteomes" id="UP001370490">
    <property type="component" value="Unassembled WGS sequence"/>
</dbReference>
<dbReference type="InterPro" id="IPR001461">
    <property type="entry name" value="Aspartic_peptidase_A1"/>
</dbReference>
<dbReference type="GO" id="GO:0045493">
    <property type="term" value="P:xylan catabolic process"/>
    <property type="evidence" value="ECO:0007669"/>
    <property type="project" value="UniProtKB-KW"/>
</dbReference>
<name>A0AAN8YZG5_9MAGN</name>
<feature type="active site" evidence="6">
    <location>
        <position position="98"/>
    </location>
</feature>
<keyword evidence="2" id="KW-0645">Protease</keyword>
<evidence type="ECO:0000256" key="4">
    <source>
        <dbReference type="ARBA" id="ARBA00022801"/>
    </source>
</evidence>
<keyword evidence="4 9" id="KW-0378">Hydrolase</keyword>
<keyword evidence="9" id="KW-0326">Glycosidase</keyword>
<dbReference type="Pfam" id="PF14541">
    <property type="entry name" value="TAXi_C"/>
    <property type="match status" value="1"/>
</dbReference>
<evidence type="ECO:0000256" key="7">
    <source>
        <dbReference type="SAM" id="Phobius"/>
    </source>
</evidence>
<keyword evidence="9" id="KW-0624">Polysaccharide degradation</keyword>
<dbReference type="SUPFAM" id="SSF50630">
    <property type="entry name" value="Acid proteases"/>
    <property type="match status" value="1"/>
</dbReference>
<dbReference type="PROSITE" id="PS51767">
    <property type="entry name" value="PEPTIDASE_A1"/>
    <property type="match status" value="1"/>
</dbReference>
<dbReference type="FunFam" id="2.40.70.10:FF:000056">
    <property type="entry name" value="Eukaryotic aspartyl protease family protein"/>
    <property type="match status" value="1"/>
</dbReference>
<dbReference type="EMBL" id="JBAMMX010000025">
    <property type="protein sequence ID" value="KAK6915183.1"/>
    <property type="molecule type" value="Genomic_DNA"/>
</dbReference>
<dbReference type="PRINTS" id="PR00792">
    <property type="entry name" value="PEPSIN"/>
</dbReference>
<dbReference type="CDD" id="cd05476">
    <property type="entry name" value="pepsin_A_like_plant"/>
    <property type="match status" value="1"/>
</dbReference>
<gene>
    <name evidence="9" type="ORF">RJ641_020300</name>
</gene>
<dbReference type="InterPro" id="IPR034161">
    <property type="entry name" value="Pepsin-like_plant"/>
</dbReference>
<dbReference type="Gene3D" id="2.40.70.10">
    <property type="entry name" value="Acid Proteases"/>
    <property type="match status" value="2"/>
</dbReference>
<keyword evidence="5" id="KW-0325">Glycoprotein</keyword>
<sequence length="486" mass="53069">MDLNTLWWIILVSLIANYTMMGLVSGNIAFQVKHKYGGREKSLSRLSTLKGHDVRRHGRLLSALELPLGGNGAPSETGLYYTRIGIGFPSNDYYVQVDTGSDLLWVNCVGCKNCPRKSDLVELTQYDPQLSPTSELVTCDQEFCISQFEGQLLPGCTAKEACPYKVTYGDGSSTTGYYVKDYIHFERVSNFNQTQDANGTAIFGCGAIQAGGLGSSSTALDGLIGFGQANSSVLSQLASSGKVKKIFSHCLDSIHGGGIFAIGEVVQPKVKTTPLVAKQAHYNVNMKAIEVGGDVLQLPTDIFGTGDHKGAIIDSGTTLAYVPDAVYKQLMTKIFSQQPNLKLELVQKQFACFVYSGNVDDGFPTVSFHFEDSLTLTTYPHEYLFENEEDQWCVGWQNGGLQSKDGKYITLLGDLVLSNKLVVYDLVNQVIGWTEYNCSSSIKVKDDQSEATYSVHAEDLGLASTFKTGKLVTLCISLMLLHILLF</sequence>
<feature type="transmembrane region" description="Helical" evidence="7">
    <location>
        <begin position="6"/>
        <end position="30"/>
    </location>
</feature>
<keyword evidence="9" id="KW-0119">Carbohydrate metabolism</keyword>
<dbReference type="InterPro" id="IPR021109">
    <property type="entry name" value="Peptidase_aspartic_dom_sf"/>
</dbReference>
<dbReference type="InterPro" id="IPR032799">
    <property type="entry name" value="TAXi_C"/>
</dbReference>
<dbReference type="GO" id="GO:0016798">
    <property type="term" value="F:hydrolase activity, acting on glycosyl bonds"/>
    <property type="evidence" value="ECO:0007669"/>
    <property type="project" value="UniProtKB-KW"/>
</dbReference>
<protein>
    <submittedName>
        <fullName evidence="9">Xylanase inhibitor, C-terminal</fullName>
    </submittedName>
</protein>
<evidence type="ECO:0000256" key="3">
    <source>
        <dbReference type="ARBA" id="ARBA00022750"/>
    </source>
</evidence>
<dbReference type="GO" id="GO:0004190">
    <property type="term" value="F:aspartic-type endopeptidase activity"/>
    <property type="evidence" value="ECO:0007669"/>
    <property type="project" value="UniProtKB-KW"/>
</dbReference>
<reference evidence="9 10" key="1">
    <citation type="submission" date="2023-12" db="EMBL/GenBank/DDBJ databases">
        <title>A high-quality genome assembly for Dillenia turbinata (Dilleniales).</title>
        <authorList>
            <person name="Chanderbali A."/>
        </authorList>
    </citation>
    <scope>NUCLEOTIDE SEQUENCE [LARGE SCALE GENOMIC DNA]</scope>
    <source>
        <strain evidence="9">LSX21</strain>
        <tissue evidence="9">Leaf</tissue>
    </source>
</reference>
<accession>A0AAN8YZG5</accession>
<evidence type="ECO:0000256" key="1">
    <source>
        <dbReference type="ARBA" id="ARBA00007447"/>
    </source>
</evidence>
<keyword evidence="3" id="KW-0064">Aspartyl protease</keyword>
<dbReference type="AlphaFoldDB" id="A0AAN8YZG5"/>
<dbReference type="PANTHER" id="PTHR13683:SF768">
    <property type="entry name" value="EUKARYOTIC ASPARTYL PROTEASE FAMILY PROTEIN"/>
    <property type="match status" value="1"/>
</dbReference>
<evidence type="ECO:0000313" key="10">
    <source>
        <dbReference type="Proteomes" id="UP001370490"/>
    </source>
</evidence>
<evidence type="ECO:0000259" key="8">
    <source>
        <dbReference type="PROSITE" id="PS51767"/>
    </source>
</evidence>
<feature type="domain" description="Peptidase A1" evidence="8">
    <location>
        <begin position="80"/>
        <end position="434"/>
    </location>
</feature>